<dbReference type="Pfam" id="PF01872">
    <property type="entry name" value="RibD_C"/>
    <property type="match status" value="1"/>
</dbReference>
<evidence type="ECO:0000313" key="3">
    <source>
        <dbReference type="Proteomes" id="UP000033965"/>
    </source>
</evidence>
<accession>A0A0G1VP12</accession>
<organism evidence="2 3">
    <name type="scientific">Candidatus Kaiserbacteria bacterium GW2011_GWA2_49_19</name>
    <dbReference type="NCBI Taxonomy" id="1618669"/>
    <lineage>
        <taxon>Bacteria</taxon>
        <taxon>Candidatus Kaiseribacteriota</taxon>
    </lineage>
</organism>
<comment type="caution">
    <text evidence="2">The sequence shown here is derived from an EMBL/GenBank/DDBJ whole genome shotgun (WGS) entry which is preliminary data.</text>
</comment>
<dbReference type="InterPro" id="IPR002734">
    <property type="entry name" value="RibDG_C"/>
</dbReference>
<dbReference type="EMBL" id="LCPZ01000015">
    <property type="protein sequence ID" value="KKW08193.1"/>
    <property type="molecule type" value="Genomic_DNA"/>
</dbReference>
<feature type="domain" description="Bacterial bifunctional deaminase-reductase C-terminal" evidence="1">
    <location>
        <begin position="2"/>
        <end position="65"/>
    </location>
</feature>
<reference evidence="2 3" key="1">
    <citation type="journal article" date="2015" name="Nature">
        <title>rRNA introns, odd ribosomes, and small enigmatic genomes across a large radiation of phyla.</title>
        <authorList>
            <person name="Brown C.T."/>
            <person name="Hug L.A."/>
            <person name="Thomas B.C."/>
            <person name="Sharon I."/>
            <person name="Castelle C.J."/>
            <person name="Singh A."/>
            <person name="Wilkins M.J."/>
            <person name="Williams K.H."/>
            <person name="Banfield J.F."/>
        </authorList>
    </citation>
    <scope>NUCLEOTIDE SEQUENCE [LARGE SCALE GENOMIC DNA]</scope>
</reference>
<dbReference type="AlphaFoldDB" id="A0A0G1VP12"/>
<protein>
    <submittedName>
        <fullName evidence="2">Bifunctional riboflavin biosynthesis protein RibD</fullName>
    </submittedName>
</protein>
<evidence type="ECO:0000313" key="2">
    <source>
        <dbReference type="EMBL" id="KKW08193.1"/>
    </source>
</evidence>
<dbReference type="Gene3D" id="3.40.430.10">
    <property type="entry name" value="Dihydrofolate Reductase, subunit A"/>
    <property type="match status" value="1"/>
</dbReference>
<proteinExistence type="predicted"/>
<dbReference type="Proteomes" id="UP000033965">
    <property type="component" value="Unassembled WGS sequence"/>
</dbReference>
<sequence>MEGGGETLGSFIDAKTVDRVYVFYAPIIIGGREAVTVSGKGSDKIVDALRFKTLSVKKFREDILVIADNPRD</sequence>
<dbReference type="GO" id="GO:0008703">
    <property type="term" value="F:5-amino-6-(5-phosphoribosylamino)uracil reductase activity"/>
    <property type="evidence" value="ECO:0007669"/>
    <property type="project" value="InterPro"/>
</dbReference>
<name>A0A0G1VP12_9BACT</name>
<gene>
    <name evidence="2" type="ORF">UY44_C0015G0009</name>
</gene>
<dbReference type="GO" id="GO:0009231">
    <property type="term" value="P:riboflavin biosynthetic process"/>
    <property type="evidence" value="ECO:0007669"/>
    <property type="project" value="InterPro"/>
</dbReference>
<dbReference type="InterPro" id="IPR024072">
    <property type="entry name" value="DHFR-like_dom_sf"/>
</dbReference>
<evidence type="ECO:0000259" key="1">
    <source>
        <dbReference type="Pfam" id="PF01872"/>
    </source>
</evidence>
<dbReference type="SUPFAM" id="SSF53597">
    <property type="entry name" value="Dihydrofolate reductase-like"/>
    <property type="match status" value="1"/>
</dbReference>
<dbReference type="PATRIC" id="fig|1618669.3.peg.488"/>